<dbReference type="PANTHER" id="PTHR13936">
    <property type="entry name" value="PROFILIN"/>
    <property type="match status" value="1"/>
</dbReference>
<dbReference type="Proteomes" id="UP000265140">
    <property type="component" value="Chromosome 24"/>
</dbReference>
<proteinExistence type="inferred from homology"/>
<gene>
    <name evidence="6" type="primary">PFN1</name>
</gene>
<dbReference type="SMART" id="SM00392">
    <property type="entry name" value="PROF"/>
    <property type="match status" value="1"/>
</dbReference>
<evidence type="ECO:0000313" key="6">
    <source>
        <dbReference type="Ensembl" id="ENSELUP00000084043.1"/>
    </source>
</evidence>
<dbReference type="Pfam" id="PF00235">
    <property type="entry name" value="Profilin"/>
    <property type="match status" value="1"/>
</dbReference>
<dbReference type="GO" id="GO:0032233">
    <property type="term" value="P:positive regulation of actin filament bundle assembly"/>
    <property type="evidence" value="ECO:0007669"/>
    <property type="project" value="TreeGrafter"/>
</dbReference>
<dbReference type="SUPFAM" id="SSF55770">
    <property type="entry name" value="Profilin (actin-binding protein)"/>
    <property type="match status" value="1"/>
</dbReference>
<evidence type="ECO:0000256" key="2">
    <source>
        <dbReference type="ARBA" id="ARBA00010058"/>
    </source>
</evidence>
<sequence>MAWDGYITNLMAGEPPFVADACICGAEAGKESVWAATPGGQLAGVTPAEIKAIVSKDRSPLFASGLCLAGNKCTVLRDSLHNDGDHTLDVKMRPTATDPNSYSITIAKSAQTLIIVKGMKDVPGGKINIKASDMMGYLRKSGF</sequence>
<dbReference type="Gene3D" id="3.30.450.30">
    <property type="entry name" value="Dynein light chain 2a, cytoplasmic"/>
    <property type="match status" value="1"/>
</dbReference>
<reference evidence="6" key="2">
    <citation type="submission" date="2025-08" db="UniProtKB">
        <authorList>
            <consortium name="Ensembl"/>
        </authorList>
    </citation>
    <scope>IDENTIFICATION</scope>
</reference>
<evidence type="ECO:0000256" key="3">
    <source>
        <dbReference type="ARBA" id="ARBA00022490"/>
    </source>
</evidence>
<dbReference type="CTD" id="5216"/>
<dbReference type="PRINTS" id="PR00392">
    <property type="entry name" value="PROFILIN"/>
</dbReference>
<evidence type="ECO:0000256" key="5">
    <source>
        <dbReference type="RuleBase" id="RU003909"/>
    </source>
</evidence>
<dbReference type="InterPro" id="IPR005455">
    <property type="entry name" value="PFN_euk"/>
</dbReference>
<comment type="similarity">
    <text evidence="2 5">Belongs to the profilin family.</text>
</comment>
<dbReference type="InterPro" id="IPR048278">
    <property type="entry name" value="PFN"/>
</dbReference>
<reference evidence="6" key="3">
    <citation type="submission" date="2025-09" db="UniProtKB">
        <authorList>
            <consortium name="Ensembl"/>
        </authorList>
    </citation>
    <scope>IDENTIFICATION</scope>
</reference>
<dbReference type="GO" id="GO:0005856">
    <property type="term" value="C:cytoskeleton"/>
    <property type="evidence" value="ECO:0007669"/>
    <property type="project" value="UniProtKB-SubCell"/>
</dbReference>
<dbReference type="Ensembl" id="ENSELUT00000109063.1">
    <property type="protein sequence ID" value="ENSELUP00000084043.1"/>
    <property type="gene ID" value="ENSELUG00000039981.1"/>
</dbReference>
<evidence type="ECO:0000313" key="7">
    <source>
        <dbReference type="Proteomes" id="UP000265140"/>
    </source>
</evidence>
<keyword evidence="5" id="KW-0009">Actin-binding</keyword>
<reference evidence="6 7" key="1">
    <citation type="submission" date="2020-02" db="EMBL/GenBank/DDBJ databases">
        <title>Esox lucius (northern pike) genome, fEsoLuc1, primary haplotype.</title>
        <authorList>
            <person name="Myers G."/>
            <person name="Karagic N."/>
            <person name="Meyer A."/>
            <person name="Pippel M."/>
            <person name="Reichard M."/>
            <person name="Winkler S."/>
            <person name="Tracey A."/>
            <person name="Sims Y."/>
            <person name="Howe K."/>
            <person name="Rhie A."/>
            <person name="Formenti G."/>
            <person name="Durbin R."/>
            <person name="Fedrigo O."/>
            <person name="Jarvis E.D."/>
        </authorList>
    </citation>
    <scope>NUCLEOTIDE SEQUENCE [LARGE SCALE GENOMIC DNA]</scope>
</reference>
<dbReference type="InterPro" id="IPR005454">
    <property type="entry name" value="Profilin1/2/3_vertebrate"/>
</dbReference>
<comment type="subcellular location">
    <subcellularLocation>
        <location evidence="1">Cytoplasm</location>
        <location evidence="1">Cytoskeleton</location>
    </subcellularLocation>
</comment>
<dbReference type="AlphaFoldDB" id="A0AAY5K4Y3"/>
<keyword evidence="3" id="KW-0963">Cytoplasm</keyword>
<evidence type="ECO:0000256" key="4">
    <source>
        <dbReference type="ARBA" id="ARBA00023212"/>
    </source>
</evidence>
<dbReference type="GO" id="GO:0030833">
    <property type="term" value="P:regulation of actin filament polymerization"/>
    <property type="evidence" value="ECO:0007669"/>
    <property type="project" value="TreeGrafter"/>
</dbReference>
<name>A0AAY5K4Y3_ESOLU</name>
<evidence type="ECO:0000256" key="1">
    <source>
        <dbReference type="ARBA" id="ARBA00004245"/>
    </source>
</evidence>
<organism evidence="6 7">
    <name type="scientific">Esox lucius</name>
    <name type="common">Northern pike</name>
    <dbReference type="NCBI Taxonomy" id="8010"/>
    <lineage>
        <taxon>Eukaryota</taxon>
        <taxon>Metazoa</taxon>
        <taxon>Chordata</taxon>
        <taxon>Craniata</taxon>
        <taxon>Vertebrata</taxon>
        <taxon>Euteleostomi</taxon>
        <taxon>Actinopterygii</taxon>
        <taxon>Neopterygii</taxon>
        <taxon>Teleostei</taxon>
        <taxon>Protacanthopterygii</taxon>
        <taxon>Esociformes</taxon>
        <taxon>Esocidae</taxon>
        <taxon>Esox</taxon>
    </lineage>
</organism>
<dbReference type="GeneTree" id="ENSGT00940000153664"/>
<accession>A0AAY5K4Y3</accession>
<dbReference type="GO" id="GO:0030036">
    <property type="term" value="P:actin cytoskeleton organization"/>
    <property type="evidence" value="ECO:0007669"/>
    <property type="project" value="InterPro"/>
</dbReference>
<dbReference type="GeneID" id="105006401"/>
<dbReference type="GO" id="GO:0005737">
    <property type="term" value="C:cytoplasm"/>
    <property type="evidence" value="ECO:0007669"/>
    <property type="project" value="TreeGrafter"/>
</dbReference>
<dbReference type="InterPro" id="IPR036140">
    <property type="entry name" value="PFN_sf"/>
</dbReference>
<keyword evidence="7" id="KW-1185">Reference proteome</keyword>
<dbReference type="KEGG" id="els:105006401"/>
<dbReference type="PANTHER" id="PTHR13936:SF17">
    <property type="entry name" value="PROFILIN"/>
    <property type="match status" value="1"/>
</dbReference>
<keyword evidence="4" id="KW-0206">Cytoskeleton</keyword>
<dbReference type="GO" id="GO:0003779">
    <property type="term" value="F:actin binding"/>
    <property type="evidence" value="ECO:0007669"/>
    <property type="project" value="UniProtKB-KW"/>
</dbReference>
<dbReference type="PRINTS" id="PR01639">
    <property type="entry name" value="PROFILINMAML"/>
</dbReference>
<dbReference type="RefSeq" id="XP_010863218.1">
    <property type="nucleotide sequence ID" value="XM_010864916.4"/>
</dbReference>
<protein>
    <recommendedName>
        <fullName evidence="5">Profilin</fullName>
    </recommendedName>
</protein>